<dbReference type="Gene3D" id="3.60.15.10">
    <property type="entry name" value="Ribonuclease Z/Hydroxyacylglutathione hydrolase-like"/>
    <property type="match status" value="1"/>
</dbReference>
<dbReference type="InterPro" id="IPR037482">
    <property type="entry name" value="ST1585_MBL-fold"/>
</dbReference>
<organism evidence="2 3">
    <name type="scientific">Allochromatium warmingii</name>
    <name type="common">Chromatium warmingii</name>
    <dbReference type="NCBI Taxonomy" id="61595"/>
    <lineage>
        <taxon>Bacteria</taxon>
        <taxon>Pseudomonadati</taxon>
        <taxon>Pseudomonadota</taxon>
        <taxon>Gammaproteobacteria</taxon>
        <taxon>Chromatiales</taxon>
        <taxon>Chromatiaceae</taxon>
        <taxon>Allochromatium</taxon>
    </lineage>
</organism>
<dbReference type="OrthoDB" id="9802991at2"/>
<dbReference type="PANTHER" id="PTHR42951:SF22">
    <property type="entry name" value="METALLO BETA-LACTAMASE SUPERFAMILY LIPOPROTEIN"/>
    <property type="match status" value="1"/>
</dbReference>
<evidence type="ECO:0000259" key="1">
    <source>
        <dbReference type="SMART" id="SM00849"/>
    </source>
</evidence>
<dbReference type="InterPro" id="IPR050855">
    <property type="entry name" value="NDM-1-like"/>
</dbReference>
<dbReference type="InterPro" id="IPR036866">
    <property type="entry name" value="RibonucZ/Hydroxyglut_hydro"/>
</dbReference>
<keyword evidence="3" id="KW-1185">Reference proteome</keyword>
<dbReference type="PANTHER" id="PTHR42951">
    <property type="entry name" value="METALLO-BETA-LACTAMASE DOMAIN-CONTAINING"/>
    <property type="match status" value="1"/>
</dbReference>
<protein>
    <submittedName>
        <fullName evidence="2">Metallo-beta-lactamase superfamily protein</fullName>
    </submittedName>
</protein>
<dbReference type="SMART" id="SM00849">
    <property type="entry name" value="Lactamase_B"/>
    <property type="match status" value="1"/>
</dbReference>
<dbReference type="STRING" id="61595.SAMN05421644_12310"/>
<dbReference type="AlphaFoldDB" id="A0A1H3G738"/>
<name>A0A1H3G738_ALLWA</name>
<sequence length="333" mass="36438">MTQALIQDIHEIADGIYCIETGLYRPGLAAAYLVRSGQQLALIDTGPAKAAPLLLAAIRALDLTPEQVTYVMPTHVHLDHAGAAGHLMAECPNAQLIAHPKGAPHLIDPSKLIAGATAVYGAVYFERDFGAPLPIPAERVLIAEDGQTFDLNGRTLTFIDTPGHANHHGCIFDQQTHGIFSGDTFGIAYREFNTAHGPMLFAPTTPVAFEPDIWLASLDKLMTYAPQAMYLTHYGRLDQPAAQVAILRQSIRDLAELAIRAAHQPEAEQQQRIENALRAYFIQRARVHGVELDDEHIYSLLSVDIELNAQGLAVWLKRRNERELSASSVQPPA</sequence>
<reference evidence="3" key="1">
    <citation type="submission" date="2016-10" db="EMBL/GenBank/DDBJ databases">
        <authorList>
            <person name="Varghese N."/>
            <person name="Submissions S."/>
        </authorList>
    </citation>
    <scope>NUCLEOTIDE SEQUENCE [LARGE SCALE GENOMIC DNA]</scope>
    <source>
        <strain evidence="3">DSM 173</strain>
    </source>
</reference>
<dbReference type="SUPFAM" id="SSF56281">
    <property type="entry name" value="Metallo-hydrolase/oxidoreductase"/>
    <property type="match status" value="1"/>
</dbReference>
<feature type="domain" description="Metallo-beta-lactamase" evidence="1">
    <location>
        <begin position="28"/>
        <end position="233"/>
    </location>
</feature>
<accession>A0A1H3G738</accession>
<proteinExistence type="predicted"/>
<gene>
    <name evidence="2" type="ORF">SAMN05421644_12310</name>
</gene>
<dbReference type="Pfam" id="PF00753">
    <property type="entry name" value="Lactamase_B"/>
    <property type="match status" value="1"/>
</dbReference>
<dbReference type="InterPro" id="IPR001279">
    <property type="entry name" value="Metallo-B-lactamas"/>
</dbReference>
<evidence type="ECO:0000313" key="3">
    <source>
        <dbReference type="Proteomes" id="UP000198672"/>
    </source>
</evidence>
<dbReference type="Proteomes" id="UP000198672">
    <property type="component" value="Unassembled WGS sequence"/>
</dbReference>
<dbReference type="RefSeq" id="WP_091333824.1">
    <property type="nucleotide sequence ID" value="NZ_FNOW01000023.1"/>
</dbReference>
<dbReference type="CDD" id="cd07726">
    <property type="entry name" value="ST1585-like_MBL-fold"/>
    <property type="match status" value="1"/>
</dbReference>
<dbReference type="EMBL" id="FNOW01000023">
    <property type="protein sequence ID" value="SDX98860.1"/>
    <property type="molecule type" value="Genomic_DNA"/>
</dbReference>
<evidence type="ECO:0000313" key="2">
    <source>
        <dbReference type="EMBL" id="SDX98860.1"/>
    </source>
</evidence>